<proteinExistence type="predicted"/>
<dbReference type="Proteomes" id="UP000189433">
    <property type="component" value="Unassembled WGS sequence"/>
</dbReference>
<comment type="caution">
    <text evidence="1">The sequence shown here is derived from an EMBL/GenBank/DDBJ whole genome shotgun (WGS) entry which is preliminary data.</text>
</comment>
<protein>
    <submittedName>
        <fullName evidence="1">Uncharacterized protein</fullName>
    </submittedName>
</protein>
<name>A0A1V3ID67_9PAST</name>
<dbReference type="EMBL" id="MLHJ01000156">
    <property type="protein sequence ID" value="OOF38327.1"/>
    <property type="molecule type" value="Genomic_DNA"/>
</dbReference>
<sequence>MTRRLINGQCEDEITEKARLGCDLGDYAFFFDLQGGAETPRSEQPLKLDYEEKAPNQYGEVHKSVIGVKNQFTQYAIKTRLKKYIIKKRPKDFTSNSVERSETANSGLCPPWTCVNNCNRSKIEQKLKQLLIPICAPLNEQKLDYLFKFKRLVIDKYTALELKDNDVQLVKRNQNMMATLAPVPRNIQKLKALHKNQRIQ</sequence>
<dbReference type="STRING" id="1908260.BKK50_11825"/>
<accession>A0A1V3ID67</accession>
<gene>
    <name evidence="1" type="ORF">BKK50_11825</name>
</gene>
<evidence type="ECO:0000313" key="2">
    <source>
        <dbReference type="Proteomes" id="UP000189433"/>
    </source>
</evidence>
<organism evidence="1 2">
    <name type="scientific">Rodentibacter rarus</name>
    <dbReference type="NCBI Taxonomy" id="1908260"/>
    <lineage>
        <taxon>Bacteria</taxon>
        <taxon>Pseudomonadati</taxon>
        <taxon>Pseudomonadota</taxon>
        <taxon>Gammaproteobacteria</taxon>
        <taxon>Pasteurellales</taxon>
        <taxon>Pasteurellaceae</taxon>
        <taxon>Rodentibacter</taxon>
    </lineage>
</organism>
<keyword evidence="2" id="KW-1185">Reference proteome</keyword>
<reference evidence="1 2" key="1">
    <citation type="submission" date="2016-10" db="EMBL/GenBank/DDBJ databases">
        <title>Rodentibacter gen. nov. and new species.</title>
        <authorList>
            <person name="Christensen H."/>
        </authorList>
    </citation>
    <scope>NUCLEOTIDE SEQUENCE [LARGE SCALE GENOMIC DNA]</scope>
    <source>
        <strain evidence="1 2">CCUG17206</strain>
    </source>
</reference>
<evidence type="ECO:0000313" key="1">
    <source>
        <dbReference type="EMBL" id="OOF38327.1"/>
    </source>
</evidence>
<dbReference type="AlphaFoldDB" id="A0A1V3ID67"/>